<dbReference type="EMBL" id="CAJOBZ010000007">
    <property type="protein sequence ID" value="CAF4811331.1"/>
    <property type="molecule type" value="Genomic_DNA"/>
</dbReference>
<evidence type="ECO:0000256" key="6">
    <source>
        <dbReference type="ARBA" id="ARBA00023170"/>
    </source>
</evidence>
<feature type="transmembrane region" description="Helical" evidence="8">
    <location>
        <begin position="314"/>
        <end position="332"/>
    </location>
</feature>
<evidence type="ECO:0000313" key="10">
    <source>
        <dbReference type="Proteomes" id="UP000663880"/>
    </source>
</evidence>
<dbReference type="AlphaFoldDB" id="A0A821PZK9"/>
<dbReference type="GO" id="GO:0005886">
    <property type="term" value="C:plasma membrane"/>
    <property type="evidence" value="ECO:0007669"/>
    <property type="project" value="UniProtKB-SubCell"/>
</dbReference>
<name>A0A821PZK9_9NEOP</name>
<dbReference type="OrthoDB" id="7739311at2759"/>
<dbReference type="InterPro" id="IPR052192">
    <property type="entry name" value="Insect_Ionotropic_Sensory_Rcpt"/>
</dbReference>
<dbReference type="SUPFAM" id="SSF53850">
    <property type="entry name" value="Periplasmic binding protein-like II"/>
    <property type="match status" value="1"/>
</dbReference>
<dbReference type="Proteomes" id="UP000663880">
    <property type="component" value="Unassembled WGS sequence"/>
</dbReference>
<accession>A0A821PZK9</accession>
<proteinExistence type="predicted"/>
<protein>
    <recommendedName>
        <fullName evidence="11">Ionotropic receptor</fullName>
    </recommendedName>
</protein>
<evidence type="ECO:0008006" key="11">
    <source>
        <dbReference type="Google" id="ProtNLM"/>
    </source>
</evidence>
<keyword evidence="10" id="KW-1185">Reference proteome</keyword>
<keyword evidence="2" id="KW-1003">Cell membrane</keyword>
<comment type="subcellular location">
    <subcellularLocation>
        <location evidence="1">Cell membrane</location>
        <topology evidence="1">Multi-pass membrane protein</topology>
    </subcellularLocation>
</comment>
<comment type="caution">
    <text evidence="9">The sequence shown here is derived from an EMBL/GenBank/DDBJ whole genome shotgun (WGS) entry which is preliminary data.</text>
</comment>
<keyword evidence="3 8" id="KW-0812">Transmembrane</keyword>
<keyword evidence="6" id="KW-0675">Receptor</keyword>
<keyword evidence="5 8" id="KW-0472">Membrane</keyword>
<dbReference type="Gene3D" id="3.40.190.10">
    <property type="entry name" value="Periplasmic binding protein-like II"/>
    <property type="match status" value="1"/>
</dbReference>
<evidence type="ECO:0000256" key="7">
    <source>
        <dbReference type="ARBA" id="ARBA00023180"/>
    </source>
</evidence>
<evidence type="ECO:0000256" key="8">
    <source>
        <dbReference type="SAM" id="Phobius"/>
    </source>
</evidence>
<sequence>MFERYPVEEIIELMAQNAAQVAYHSFKWQYTTLILFNASCLFGLDVFVKSYDKNIKLYNVMESVPDLKSEDVNQFILFVADVSDAQAFLNVIEIQKLKANAKFIIICEHSNECDETQAVKILWTYTIFNVIFIKNEDSLISGYTYFRSERCDRPTPPRRLEHWDKCIDSSKKVIKLCKKHMFPQKFSNFHRCPLIVSTFEQHPFMYINDGVPYGADGDLLRCIVHTLNATLVLISPRDDDGWGSYENNTWTGSLGDVYNDLANVSMTSASITFNRLKYFDMSINYNTLDLVWITHPSEFESSSLKLLKPFTRKARMLFVVTLMIPLVIHILLKLRIMDKIKTRFNADVPLNTINTLRDAIEEGYQYGSSPAIRDYFVDDQFIYNNWVFIDTNEMFPTMIDLTKEKLFGADCKIFRNIYR</sequence>
<evidence type="ECO:0000256" key="4">
    <source>
        <dbReference type="ARBA" id="ARBA00022989"/>
    </source>
</evidence>
<dbReference type="PANTHER" id="PTHR42643">
    <property type="entry name" value="IONOTROPIC RECEPTOR 20A-RELATED"/>
    <property type="match status" value="1"/>
</dbReference>
<keyword evidence="7" id="KW-0325">Glycoprotein</keyword>
<evidence type="ECO:0000256" key="3">
    <source>
        <dbReference type="ARBA" id="ARBA00022692"/>
    </source>
</evidence>
<keyword evidence="4 8" id="KW-1133">Transmembrane helix</keyword>
<reference evidence="9" key="1">
    <citation type="submission" date="2021-02" db="EMBL/GenBank/DDBJ databases">
        <authorList>
            <person name="Steward A R."/>
        </authorList>
    </citation>
    <scope>NUCLEOTIDE SEQUENCE</scope>
</reference>
<organism evidence="9 10">
    <name type="scientific">Pieris macdunnoughi</name>
    <dbReference type="NCBI Taxonomy" id="345717"/>
    <lineage>
        <taxon>Eukaryota</taxon>
        <taxon>Metazoa</taxon>
        <taxon>Ecdysozoa</taxon>
        <taxon>Arthropoda</taxon>
        <taxon>Hexapoda</taxon>
        <taxon>Insecta</taxon>
        <taxon>Pterygota</taxon>
        <taxon>Neoptera</taxon>
        <taxon>Endopterygota</taxon>
        <taxon>Lepidoptera</taxon>
        <taxon>Glossata</taxon>
        <taxon>Ditrysia</taxon>
        <taxon>Papilionoidea</taxon>
        <taxon>Pieridae</taxon>
        <taxon>Pierinae</taxon>
        <taxon>Pieris</taxon>
    </lineage>
</organism>
<evidence type="ECO:0000256" key="2">
    <source>
        <dbReference type="ARBA" id="ARBA00022475"/>
    </source>
</evidence>
<dbReference type="PANTHER" id="PTHR42643:SF30">
    <property type="entry name" value="IONOTROPIC RECEPTOR 40A-RELATED"/>
    <property type="match status" value="1"/>
</dbReference>
<evidence type="ECO:0000256" key="5">
    <source>
        <dbReference type="ARBA" id="ARBA00023136"/>
    </source>
</evidence>
<gene>
    <name evidence="9" type="ORF">PMACD_LOCUS4062</name>
</gene>
<evidence type="ECO:0000256" key="1">
    <source>
        <dbReference type="ARBA" id="ARBA00004651"/>
    </source>
</evidence>
<evidence type="ECO:0000313" key="9">
    <source>
        <dbReference type="EMBL" id="CAF4811331.1"/>
    </source>
</evidence>